<comment type="similarity">
    <text evidence="1">Belongs to the ketopantoate reductase family.</text>
</comment>
<sequence length="301" mass="32123">MGAGAVGGYYGAKLKKAGKDVVFIARGPQLEALKSSGIQIINGEIRETIKPINVTGDPKSVGPVDIIFFAVKAYDTKAAASACKLMMGDSTYVVTVQNGVQSVDLISDILGAGRVLGGATYFIANIESPGVIRQTGPWARIEFAEPSGEKTGRALAFEKICSAAGIDITLRTDMKLLLWRKFILLSATSAMTGVTRQPIGVIRSDEVGREIAAECIREAVAVGRALGVPLDANIQKEVFHYFDAEVDPEAKASMLVDLERGKPLELEYLSGALHRLGRELGVPTPIHSTVYAALRPFSKGF</sequence>
<evidence type="ECO:0000313" key="6">
    <source>
        <dbReference type="EMBL" id="SVA33041.1"/>
    </source>
</evidence>
<dbReference type="PANTHER" id="PTHR21708">
    <property type="entry name" value="PROBABLE 2-DEHYDROPANTOATE 2-REDUCTASE"/>
    <property type="match status" value="1"/>
</dbReference>
<dbReference type="GO" id="GO:0008677">
    <property type="term" value="F:2-dehydropantoate 2-reductase activity"/>
    <property type="evidence" value="ECO:0007669"/>
    <property type="project" value="InterPro"/>
</dbReference>
<dbReference type="InterPro" id="IPR008927">
    <property type="entry name" value="6-PGluconate_DH-like_C_sf"/>
</dbReference>
<dbReference type="SUPFAM" id="SSF51735">
    <property type="entry name" value="NAD(P)-binding Rossmann-fold domains"/>
    <property type="match status" value="1"/>
</dbReference>
<proteinExistence type="inferred from homology"/>
<organism evidence="6">
    <name type="scientific">marine metagenome</name>
    <dbReference type="NCBI Taxonomy" id="408172"/>
    <lineage>
        <taxon>unclassified sequences</taxon>
        <taxon>metagenomes</taxon>
        <taxon>ecological metagenomes</taxon>
    </lineage>
</organism>
<dbReference type="InterPro" id="IPR003710">
    <property type="entry name" value="ApbA"/>
</dbReference>
<dbReference type="SUPFAM" id="SSF48179">
    <property type="entry name" value="6-phosphogluconate dehydrogenase C-terminal domain-like"/>
    <property type="match status" value="1"/>
</dbReference>
<name>A0A381UZ74_9ZZZZ</name>
<dbReference type="GO" id="GO:0015940">
    <property type="term" value="P:pantothenate biosynthetic process"/>
    <property type="evidence" value="ECO:0007669"/>
    <property type="project" value="InterPro"/>
</dbReference>
<feature type="domain" description="Ketopantoate reductase N-terminal" evidence="4">
    <location>
        <begin position="1"/>
        <end position="146"/>
    </location>
</feature>
<keyword evidence="3" id="KW-0560">Oxidoreductase</keyword>
<dbReference type="InterPro" id="IPR013328">
    <property type="entry name" value="6PGD_dom2"/>
</dbReference>
<dbReference type="NCBIfam" id="TIGR00745">
    <property type="entry name" value="apbA_panE"/>
    <property type="match status" value="1"/>
</dbReference>
<dbReference type="AlphaFoldDB" id="A0A381UZ74"/>
<evidence type="ECO:0000259" key="4">
    <source>
        <dbReference type="Pfam" id="PF02558"/>
    </source>
</evidence>
<keyword evidence="2" id="KW-0521">NADP</keyword>
<dbReference type="Gene3D" id="1.10.1040.10">
    <property type="entry name" value="N-(1-d-carboxylethyl)-l-norvaline Dehydrogenase, domain 2"/>
    <property type="match status" value="1"/>
</dbReference>
<dbReference type="FunFam" id="1.10.1040.10:FF:000017">
    <property type="entry name" value="2-dehydropantoate 2-reductase"/>
    <property type="match status" value="1"/>
</dbReference>
<accession>A0A381UZ74</accession>
<dbReference type="Gene3D" id="3.40.50.720">
    <property type="entry name" value="NAD(P)-binding Rossmann-like Domain"/>
    <property type="match status" value="1"/>
</dbReference>
<evidence type="ECO:0000256" key="1">
    <source>
        <dbReference type="ARBA" id="ARBA00007870"/>
    </source>
</evidence>
<protein>
    <recommendedName>
        <fullName evidence="7">2-dehydropantoate 2-reductase</fullName>
    </recommendedName>
</protein>
<dbReference type="InterPro" id="IPR013752">
    <property type="entry name" value="KPA_reductase"/>
</dbReference>
<dbReference type="Pfam" id="PF08546">
    <property type="entry name" value="ApbA_C"/>
    <property type="match status" value="1"/>
</dbReference>
<dbReference type="Pfam" id="PF02558">
    <property type="entry name" value="ApbA"/>
    <property type="match status" value="1"/>
</dbReference>
<dbReference type="GO" id="GO:0005737">
    <property type="term" value="C:cytoplasm"/>
    <property type="evidence" value="ECO:0007669"/>
    <property type="project" value="TreeGrafter"/>
</dbReference>
<evidence type="ECO:0000256" key="3">
    <source>
        <dbReference type="ARBA" id="ARBA00023002"/>
    </source>
</evidence>
<reference evidence="6" key="1">
    <citation type="submission" date="2018-05" db="EMBL/GenBank/DDBJ databases">
        <authorList>
            <person name="Lanie J.A."/>
            <person name="Ng W.-L."/>
            <person name="Kazmierczak K.M."/>
            <person name="Andrzejewski T.M."/>
            <person name="Davidsen T.M."/>
            <person name="Wayne K.J."/>
            <person name="Tettelin H."/>
            <person name="Glass J.I."/>
            <person name="Rusch D."/>
            <person name="Podicherti R."/>
            <person name="Tsui H.-C.T."/>
            <person name="Winkler M.E."/>
        </authorList>
    </citation>
    <scope>NUCLEOTIDE SEQUENCE</scope>
</reference>
<dbReference type="InterPro" id="IPR036291">
    <property type="entry name" value="NAD(P)-bd_dom_sf"/>
</dbReference>
<dbReference type="EMBL" id="UINC01007388">
    <property type="protein sequence ID" value="SVA33041.1"/>
    <property type="molecule type" value="Genomic_DNA"/>
</dbReference>
<evidence type="ECO:0000259" key="5">
    <source>
        <dbReference type="Pfam" id="PF08546"/>
    </source>
</evidence>
<gene>
    <name evidence="6" type="ORF">METZ01_LOCUS85895</name>
</gene>
<dbReference type="InterPro" id="IPR051402">
    <property type="entry name" value="KPR-Related"/>
</dbReference>
<dbReference type="InterPro" id="IPR013332">
    <property type="entry name" value="KPR_N"/>
</dbReference>
<dbReference type="FunFam" id="3.40.50.720:FF:000307">
    <property type="entry name" value="2-dehydropantoate 2-reductase"/>
    <property type="match status" value="1"/>
</dbReference>
<dbReference type="PANTHER" id="PTHR21708:SF26">
    <property type="entry name" value="2-DEHYDROPANTOATE 2-REDUCTASE"/>
    <property type="match status" value="1"/>
</dbReference>
<evidence type="ECO:0000256" key="2">
    <source>
        <dbReference type="ARBA" id="ARBA00022857"/>
    </source>
</evidence>
<feature type="domain" description="Ketopantoate reductase C-terminal" evidence="5">
    <location>
        <begin position="173"/>
        <end position="295"/>
    </location>
</feature>
<evidence type="ECO:0008006" key="7">
    <source>
        <dbReference type="Google" id="ProtNLM"/>
    </source>
</evidence>